<comment type="caution">
    <text evidence="2">The sequence shown here is derived from an EMBL/GenBank/DDBJ whole genome shotgun (WGS) entry which is preliminary data.</text>
</comment>
<dbReference type="InterPro" id="IPR013187">
    <property type="entry name" value="F-box-assoc_dom_typ3"/>
</dbReference>
<dbReference type="Proteomes" id="UP001604277">
    <property type="component" value="Unassembled WGS sequence"/>
</dbReference>
<evidence type="ECO:0000259" key="1">
    <source>
        <dbReference type="SMART" id="SM00256"/>
    </source>
</evidence>
<sequence length="389" mass="45963">MKNLGYKIPEDVVIEILSRLPVKTLLRFKCSCTTWFTIIGSHCFIQKHLNMALEDSNKARLFIVHRSNKYEKFLTSFVNDDELTLQTNLSFDTKHLGRISCVIGPCHGLFCIYYERHNKLLLWNPATRETKDIPKSSIPLPSNENTAQYVGFGFDSNTRDYKVVKILIQFHRDRYSDYHVEVYTLSTNSWRKIEATISDFDLCSYMFPTYWNGTYYWWGQTEEEYEDIIVCFDMCIQQFYRILLPTEVLPMLHGRNRYANHCFTEYNGSLGVIFCFMGVTTSLCELWTMNGHGAKVSWTKQYYIGLFETRTMRPLMILKSKIILLTNENHDIIPYDHVTQTMRAPLPDDAIIKIKFVDNKWWKLYRELSSHRRWKIISANVSHCCVYVY</sequence>
<dbReference type="CDD" id="cd22157">
    <property type="entry name" value="F-box_AtFBW1-like"/>
    <property type="match status" value="1"/>
</dbReference>
<evidence type="ECO:0000313" key="3">
    <source>
        <dbReference type="Proteomes" id="UP001604277"/>
    </source>
</evidence>
<dbReference type="SMART" id="SM00256">
    <property type="entry name" value="FBOX"/>
    <property type="match status" value="1"/>
</dbReference>
<accession>A0ABD1NXA1</accession>
<dbReference type="PANTHER" id="PTHR31672">
    <property type="entry name" value="BNACNNG10540D PROTEIN"/>
    <property type="match status" value="1"/>
</dbReference>
<dbReference type="SUPFAM" id="SSF81383">
    <property type="entry name" value="F-box domain"/>
    <property type="match status" value="1"/>
</dbReference>
<protein>
    <submittedName>
        <fullName evidence="2">F-box protein CPR30</fullName>
    </submittedName>
</protein>
<dbReference type="Pfam" id="PF00646">
    <property type="entry name" value="F-box"/>
    <property type="match status" value="1"/>
</dbReference>
<name>A0ABD1NXA1_9LAMI</name>
<dbReference type="PANTHER" id="PTHR31672:SF13">
    <property type="entry name" value="F-BOX PROTEIN CPR30-LIKE"/>
    <property type="match status" value="1"/>
</dbReference>
<dbReference type="InterPro" id="IPR036047">
    <property type="entry name" value="F-box-like_dom_sf"/>
</dbReference>
<proteinExistence type="predicted"/>
<dbReference type="InterPro" id="IPR050796">
    <property type="entry name" value="SCF_F-box_component"/>
</dbReference>
<dbReference type="Pfam" id="PF08268">
    <property type="entry name" value="FBA_3"/>
    <property type="match status" value="1"/>
</dbReference>
<dbReference type="SUPFAM" id="SSF50965">
    <property type="entry name" value="Galactose oxidase, central domain"/>
    <property type="match status" value="1"/>
</dbReference>
<organism evidence="2 3">
    <name type="scientific">Forsythia ovata</name>
    <dbReference type="NCBI Taxonomy" id="205694"/>
    <lineage>
        <taxon>Eukaryota</taxon>
        <taxon>Viridiplantae</taxon>
        <taxon>Streptophyta</taxon>
        <taxon>Embryophyta</taxon>
        <taxon>Tracheophyta</taxon>
        <taxon>Spermatophyta</taxon>
        <taxon>Magnoliopsida</taxon>
        <taxon>eudicotyledons</taxon>
        <taxon>Gunneridae</taxon>
        <taxon>Pentapetalae</taxon>
        <taxon>asterids</taxon>
        <taxon>lamiids</taxon>
        <taxon>Lamiales</taxon>
        <taxon>Oleaceae</taxon>
        <taxon>Forsythieae</taxon>
        <taxon>Forsythia</taxon>
    </lineage>
</organism>
<dbReference type="InterPro" id="IPR017451">
    <property type="entry name" value="F-box-assoc_interact_dom"/>
</dbReference>
<evidence type="ECO:0000313" key="2">
    <source>
        <dbReference type="EMBL" id="KAL2456237.1"/>
    </source>
</evidence>
<reference evidence="3" key="1">
    <citation type="submission" date="2024-07" db="EMBL/GenBank/DDBJ databases">
        <title>Two chromosome-level genome assemblies of Korean endemic species Abeliophyllum distichum and Forsythia ovata (Oleaceae).</title>
        <authorList>
            <person name="Jang H."/>
        </authorList>
    </citation>
    <scope>NUCLEOTIDE SEQUENCE [LARGE SCALE GENOMIC DNA]</scope>
</reference>
<dbReference type="InterPro" id="IPR011043">
    <property type="entry name" value="Gal_Oxase/kelch_b-propeller"/>
</dbReference>
<dbReference type="Gene3D" id="1.20.1280.50">
    <property type="match status" value="1"/>
</dbReference>
<feature type="domain" description="F-box" evidence="1">
    <location>
        <begin position="8"/>
        <end position="48"/>
    </location>
</feature>
<dbReference type="InterPro" id="IPR001810">
    <property type="entry name" value="F-box_dom"/>
</dbReference>
<keyword evidence="3" id="KW-1185">Reference proteome</keyword>
<dbReference type="NCBIfam" id="TIGR01640">
    <property type="entry name" value="F_box_assoc_1"/>
    <property type="match status" value="1"/>
</dbReference>
<gene>
    <name evidence="2" type="ORF">Fot_57001</name>
</gene>
<dbReference type="AlphaFoldDB" id="A0ABD1NXA1"/>
<dbReference type="EMBL" id="JBFOLJ010000075">
    <property type="protein sequence ID" value="KAL2456237.1"/>
    <property type="molecule type" value="Genomic_DNA"/>
</dbReference>